<sequence>MVRNDDGTGDATCRNCGTAIIGPHCWHCGQVTHLHNTFAGVMHDLVHGVLHLDGPVWRTLPLLTWRPGVLTRRYIDGERKKFVSPMGMFLFSIFAMFLVFSILGYSPPADIQIGPENTAAVRTQLATGQRERARLEQQIRTLPQGNRERANLVRRMKEVDREIAVMGELADEPVGDSSALSHMLAKWRKNPSLMLYKLQSSAYKFSWLLVPLSLPLVWLLFFWKRRFGFYDHSVFVTYSISFVSLLFIVLSLAAALGVAGGVILVAAAVIIPWHMFRQIRDGYELGTGSALWRTGAVLVFALFSLCLFLILLVLLGILG</sequence>
<dbReference type="Proteomes" id="UP001259803">
    <property type="component" value="Unassembled WGS sequence"/>
</dbReference>
<keyword evidence="3" id="KW-1185">Reference proteome</keyword>
<dbReference type="EMBL" id="JAVRHS010000005">
    <property type="protein sequence ID" value="MDT0576135.1"/>
    <property type="molecule type" value="Genomic_DNA"/>
</dbReference>
<organism evidence="2 3">
    <name type="scientific">Croceicoccus esteveae</name>
    <dbReference type="NCBI Taxonomy" id="3075597"/>
    <lineage>
        <taxon>Bacteria</taxon>
        <taxon>Pseudomonadati</taxon>
        <taxon>Pseudomonadota</taxon>
        <taxon>Alphaproteobacteria</taxon>
        <taxon>Sphingomonadales</taxon>
        <taxon>Erythrobacteraceae</taxon>
        <taxon>Croceicoccus</taxon>
    </lineage>
</organism>
<keyword evidence="1" id="KW-0812">Transmembrane</keyword>
<evidence type="ECO:0000313" key="2">
    <source>
        <dbReference type="EMBL" id="MDT0576135.1"/>
    </source>
</evidence>
<keyword evidence="1" id="KW-1133">Transmembrane helix</keyword>
<feature type="transmembrane region" description="Helical" evidence="1">
    <location>
        <begin position="235"/>
        <end position="252"/>
    </location>
</feature>
<accession>A0ABU2ZIB7</accession>
<gene>
    <name evidence="2" type="ORF">RM533_08035</name>
</gene>
<feature type="transmembrane region" description="Helical" evidence="1">
    <location>
        <begin position="82"/>
        <end position="105"/>
    </location>
</feature>
<feature type="transmembrane region" description="Helical" evidence="1">
    <location>
        <begin position="205"/>
        <end position="223"/>
    </location>
</feature>
<dbReference type="InterPro" id="IPR022134">
    <property type="entry name" value="DUF3667"/>
</dbReference>
<name>A0ABU2ZIB7_9SPHN</name>
<protein>
    <submittedName>
        <fullName evidence="2">DUF3667 domain-containing protein</fullName>
    </submittedName>
</protein>
<proteinExistence type="predicted"/>
<reference evidence="2 3" key="1">
    <citation type="submission" date="2023-09" db="EMBL/GenBank/DDBJ databases">
        <authorList>
            <person name="Rey-Velasco X."/>
        </authorList>
    </citation>
    <scope>NUCLEOTIDE SEQUENCE [LARGE SCALE GENOMIC DNA]</scope>
    <source>
        <strain evidence="2 3">F390</strain>
    </source>
</reference>
<comment type="caution">
    <text evidence="2">The sequence shown here is derived from an EMBL/GenBank/DDBJ whole genome shotgun (WGS) entry which is preliminary data.</text>
</comment>
<evidence type="ECO:0000256" key="1">
    <source>
        <dbReference type="SAM" id="Phobius"/>
    </source>
</evidence>
<dbReference type="Pfam" id="PF12412">
    <property type="entry name" value="DUF3667"/>
    <property type="match status" value="1"/>
</dbReference>
<dbReference type="RefSeq" id="WP_311340708.1">
    <property type="nucleotide sequence ID" value="NZ_JAVRHS010000005.1"/>
</dbReference>
<feature type="transmembrane region" description="Helical" evidence="1">
    <location>
        <begin position="297"/>
        <end position="318"/>
    </location>
</feature>
<feature type="transmembrane region" description="Helical" evidence="1">
    <location>
        <begin position="258"/>
        <end position="276"/>
    </location>
</feature>
<evidence type="ECO:0000313" key="3">
    <source>
        <dbReference type="Proteomes" id="UP001259803"/>
    </source>
</evidence>
<keyword evidence="1" id="KW-0472">Membrane</keyword>